<evidence type="ECO:0000313" key="1">
    <source>
        <dbReference type="EMBL" id="MBW0576005.1"/>
    </source>
</evidence>
<keyword evidence="2" id="KW-1185">Reference proteome</keyword>
<organism evidence="1 2">
    <name type="scientific">Austropuccinia psidii MF-1</name>
    <dbReference type="NCBI Taxonomy" id="1389203"/>
    <lineage>
        <taxon>Eukaryota</taxon>
        <taxon>Fungi</taxon>
        <taxon>Dikarya</taxon>
        <taxon>Basidiomycota</taxon>
        <taxon>Pucciniomycotina</taxon>
        <taxon>Pucciniomycetes</taxon>
        <taxon>Pucciniales</taxon>
        <taxon>Sphaerophragmiaceae</taxon>
        <taxon>Austropuccinia</taxon>
    </lineage>
</organism>
<reference evidence="1" key="1">
    <citation type="submission" date="2021-03" db="EMBL/GenBank/DDBJ databases">
        <title>Draft genome sequence of rust myrtle Austropuccinia psidii MF-1, a brazilian biotype.</title>
        <authorList>
            <person name="Quecine M.C."/>
            <person name="Pachon D.M.R."/>
            <person name="Bonatelli M.L."/>
            <person name="Correr F.H."/>
            <person name="Franceschini L.M."/>
            <person name="Leite T.F."/>
            <person name="Margarido G.R.A."/>
            <person name="Almeida C.A."/>
            <person name="Ferrarezi J.A."/>
            <person name="Labate C.A."/>
        </authorList>
    </citation>
    <scope>NUCLEOTIDE SEQUENCE</scope>
    <source>
        <strain evidence="1">MF-1</strain>
    </source>
</reference>
<proteinExistence type="predicted"/>
<dbReference type="OrthoDB" id="2507659at2759"/>
<dbReference type="EMBL" id="AVOT02097463">
    <property type="protein sequence ID" value="MBW0576005.1"/>
    <property type="molecule type" value="Genomic_DNA"/>
</dbReference>
<dbReference type="AlphaFoldDB" id="A0A9Q3PWR2"/>
<protein>
    <submittedName>
        <fullName evidence="1">Uncharacterized protein</fullName>
    </submittedName>
</protein>
<accession>A0A9Q3PWR2</accession>
<sequence length="179" mass="20848">MFPVLNAGFWLPKYEVEGNLNIKCHMDLEPHEIQAPCNEPLGKIIDLPHLPLKKHFSPHKLFYYQTFKSWLGHFLQRPKIHELLSLHIEAQNNSEVTDIWQGEIWKNFKGNQESQLPTKPGHLAFSLYVDWLNAFGNSSRTSSNGTTMLASLNLPPEVHMKPEKHLYSSHHSRFIRSKW</sequence>
<gene>
    <name evidence="1" type="ORF">O181_115720</name>
</gene>
<name>A0A9Q3PWR2_9BASI</name>
<dbReference type="Proteomes" id="UP000765509">
    <property type="component" value="Unassembled WGS sequence"/>
</dbReference>
<evidence type="ECO:0000313" key="2">
    <source>
        <dbReference type="Proteomes" id="UP000765509"/>
    </source>
</evidence>
<comment type="caution">
    <text evidence="1">The sequence shown here is derived from an EMBL/GenBank/DDBJ whole genome shotgun (WGS) entry which is preliminary data.</text>
</comment>